<name>A0A2J8B261_9FIRM</name>
<evidence type="ECO:0000313" key="7">
    <source>
        <dbReference type="EMBL" id="PNH18862.1"/>
    </source>
</evidence>
<keyword evidence="2" id="KW-1003">Cell membrane</keyword>
<protein>
    <submittedName>
        <fullName evidence="7">ABC transporter permease</fullName>
    </submittedName>
</protein>
<reference evidence="8" key="1">
    <citation type="submission" date="2017-04" db="EMBL/GenBank/DDBJ databases">
        <authorList>
            <person name="Bumgarner R.E."/>
            <person name="Fredricks D.N."/>
            <person name="Srinivasan S."/>
        </authorList>
    </citation>
    <scope>NUCLEOTIDE SEQUENCE [LARGE SCALE GENOMIC DNA]</scope>
    <source>
        <strain evidence="8">KA00405</strain>
    </source>
</reference>
<comment type="subcellular location">
    <subcellularLocation>
        <location evidence="1">Cell membrane</location>
        <topology evidence="1">Multi-pass membrane protein</topology>
    </subcellularLocation>
</comment>
<feature type="transmembrane region" description="Helical" evidence="6">
    <location>
        <begin position="206"/>
        <end position="225"/>
    </location>
</feature>
<evidence type="ECO:0000256" key="6">
    <source>
        <dbReference type="SAM" id="Phobius"/>
    </source>
</evidence>
<evidence type="ECO:0000313" key="8">
    <source>
        <dbReference type="Proteomes" id="UP000236394"/>
    </source>
</evidence>
<dbReference type="CDD" id="cd06580">
    <property type="entry name" value="TM_PBP1_transp_TpRbsC_like"/>
    <property type="match status" value="1"/>
</dbReference>
<dbReference type="RefSeq" id="WP_012994013.1">
    <property type="nucleotide sequence ID" value="NZ_NBZD01000002.1"/>
</dbReference>
<proteinExistence type="predicted"/>
<feature type="transmembrane region" description="Helical" evidence="6">
    <location>
        <begin position="7"/>
        <end position="31"/>
    </location>
</feature>
<dbReference type="OMA" id="QWIWPAM"/>
<dbReference type="AlphaFoldDB" id="A0A2J8B261"/>
<organism evidence="7 8">
    <name type="scientific">Mageeibacillus indolicus</name>
    <dbReference type="NCBI Taxonomy" id="884684"/>
    <lineage>
        <taxon>Bacteria</taxon>
        <taxon>Bacillati</taxon>
        <taxon>Bacillota</taxon>
        <taxon>Clostridia</taxon>
        <taxon>Eubacteriales</taxon>
        <taxon>Oscillospiraceae</taxon>
        <taxon>Mageeibacillus</taxon>
    </lineage>
</organism>
<dbReference type="Pfam" id="PF02653">
    <property type="entry name" value="BPD_transp_2"/>
    <property type="match status" value="1"/>
</dbReference>
<dbReference type="PANTHER" id="PTHR47089:SF1">
    <property type="entry name" value="GUANOSINE ABC TRANSPORTER PERMEASE PROTEIN NUPP"/>
    <property type="match status" value="1"/>
</dbReference>
<evidence type="ECO:0000256" key="3">
    <source>
        <dbReference type="ARBA" id="ARBA00022692"/>
    </source>
</evidence>
<dbReference type="Proteomes" id="UP000236394">
    <property type="component" value="Unassembled WGS sequence"/>
</dbReference>
<keyword evidence="3 6" id="KW-0812">Transmembrane</keyword>
<feature type="transmembrane region" description="Helical" evidence="6">
    <location>
        <begin position="158"/>
        <end position="177"/>
    </location>
</feature>
<dbReference type="GO" id="GO:0022857">
    <property type="term" value="F:transmembrane transporter activity"/>
    <property type="evidence" value="ECO:0007669"/>
    <property type="project" value="InterPro"/>
</dbReference>
<sequence>MNKRRNLIFTLVRAVLAIGIALLVAMALIFLCSDKNGFVARLVDTFKTMRYMLISPLFRSNGSFSVKGLTDVLALTVPIMFTGLATTVMFSAKQFNLGAEGGIMLGAFTAGVIAVYAPLPAIVLPVVAVIGACVVTAAMMLIPAVLKAKYNVSEMVNSLMLNYVIMYVIKYLMNTYLCDTTRGSVQTLPYQPQATFAPLINNGSKLSYGFIIGLFMAVLIWLFMYRTKWGYGVRMIGINQKFSQYSGINVAKAVIICQVIGGVLAGMGGAVEQLGRYQAYDWMALTGHGWTGITVAILANNNPIFVPLAAFFMSYLDKGCQLMTTHSPVPAQLINIIQAVIFLFFAARKFLARYRQRLVVKTAREDQAAMERAAAGLAGLGSKQAADGRSDVEVK</sequence>
<dbReference type="InterPro" id="IPR001851">
    <property type="entry name" value="ABC_transp_permease"/>
</dbReference>
<feature type="transmembrane region" description="Helical" evidence="6">
    <location>
        <begin position="97"/>
        <end position="116"/>
    </location>
</feature>
<comment type="caution">
    <text evidence="7">The sequence shown here is derived from an EMBL/GenBank/DDBJ whole genome shotgun (WGS) entry which is preliminary data.</text>
</comment>
<keyword evidence="5 6" id="KW-0472">Membrane</keyword>
<evidence type="ECO:0000256" key="4">
    <source>
        <dbReference type="ARBA" id="ARBA00022989"/>
    </source>
</evidence>
<dbReference type="EMBL" id="NBZD01000002">
    <property type="protein sequence ID" value="PNH18862.1"/>
    <property type="molecule type" value="Genomic_DNA"/>
</dbReference>
<evidence type="ECO:0000256" key="2">
    <source>
        <dbReference type="ARBA" id="ARBA00022475"/>
    </source>
</evidence>
<feature type="transmembrane region" description="Helical" evidence="6">
    <location>
        <begin position="333"/>
        <end position="351"/>
    </location>
</feature>
<feature type="transmembrane region" description="Helical" evidence="6">
    <location>
        <begin position="290"/>
        <end position="313"/>
    </location>
</feature>
<feature type="transmembrane region" description="Helical" evidence="6">
    <location>
        <begin position="72"/>
        <end position="90"/>
    </location>
</feature>
<dbReference type="PANTHER" id="PTHR47089">
    <property type="entry name" value="ABC TRANSPORTER, PERMEASE PROTEIN"/>
    <property type="match status" value="1"/>
</dbReference>
<feature type="transmembrane region" description="Helical" evidence="6">
    <location>
        <begin position="122"/>
        <end position="146"/>
    </location>
</feature>
<dbReference type="GO" id="GO:0005886">
    <property type="term" value="C:plasma membrane"/>
    <property type="evidence" value="ECO:0007669"/>
    <property type="project" value="UniProtKB-SubCell"/>
</dbReference>
<keyword evidence="4 6" id="KW-1133">Transmembrane helix</keyword>
<accession>A0A2J8B261</accession>
<gene>
    <name evidence="7" type="ORF">B7R76_04720</name>
</gene>
<evidence type="ECO:0000256" key="1">
    <source>
        <dbReference type="ARBA" id="ARBA00004651"/>
    </source>
</evidence>
<evidence type="ECO:0000256" key="5">
    <source>
        <dbReference type="ARBA" id="ARBA00023136"/>
    </source>
</evidence>